<dbReference type="Pfam" id="PF07261">
    <property type="entry name" value="DnaB_2"/>
    <property type="match status" value="1"/>
</dbReference>
<dbReference type="InterPro" id="IPR006343">
    <property type="entry name" value="DnaB/C_C"/>
</dbReference>
<evidence type="ECO:0000313" key="5">
    <source>
        <dbReference type="Proteomes" id="UP000029488"/>
    </source>
</evidence>
<dbReference type="EMBL" id="CP007646">
    <property type="protein sequence ID" value="AIR10235.1"/>
    <property type="molecule type" value="Genomic_DNA"/>
</dbReference>
<dbReference type="KEGG" id="lsj:LSJ_0537"/>
<evidence type="ECO:0000313" key="4">
    <source>
        <dbReference type="EMBL" id="AIR10235.1"/>
    </source>
</evidence>
<gene>
    <name evidence="4" type="primary">dnaB</name>
    <name evidence="4" type="ORF">LSJ_0537</name>
</gene>
<comment type="similarity">
    <text evidence="1">Belongs to the DnaB/DnaD family.</text>
</comment>
<reference evidence="4 5" key="1">
    <citation type="journal article" date="2014" name="BMC Genomics">
        <title>Unusual genome complexity in Lactobacillus salivarius JCM1046.</title>
        <authorList>
            <person name="Raftis E.J."/>
            <person name="Forde B.M."/>
            <person name="Claesson M.J."/>
            <person name="O'Toole P.W."/>
        </authorList>
    </citation>
    <scope>NUCLEOTIDE SEQUENCE [LARGE SCALE GENOMIC DNA]</scope>
    <source>
        <strain evidence="4 5">JCM1046</strain>
    </source>
</reference>
<dbReference type="Proteomes" id="UP000029488">
    <property type="component" value="Chromosome"/>
</dbReference>
<evidence type="ECO:0000256" key="1">
    <source>
        <dbReference type="ARBA" id="ARBA00093462"/>
    </source>
</evidence>
<proteinExistence type="inferred from homology"/>
<dbReference type="Pfam" id="PF25888">
    <property type="entry name" value="WHD_DnaB"/>
    <property type="match status" value="1"/>
</dbReference>
<protein>
    <submittedName>
        <fullName evidence="4">Chromosome replication initiation / membrane attachment protein</fullName>
    </submittedName>
</protein>
<feature type="domain" description="Replicative helicase loading/DNA remodeling protein DnaB N-terminal winged helix" evidence="3">
    <location>
        <begin position="10"/>
        <end position="258"/>
    </location>
</feature>
<sequence length="448" mass="51587">MDSALNKLSPKDGYLVSASTYIDNHDIEIVQVLYQPIIGIVAVALYSYLRFEIDSKLILSERKLNKNIIDGLGISIPELYDARLKLEATGLIKTFEGEDKLGKYHIYELQKPLNEVKFFTDDLLSTALLEMVGNEKFKKLSLWNKFDNNYHDKKEVTKQFFDVFNLNKDNIVLQAQLNNSKISNDESLINRQEVSLDMTVFSDFIKNSYVSSDDVMNHLDIIKSVKLVYGIDEFQLVKLLEKAINVTNNKIDYNEFKKLAQKNFDSGIRRNFKKNKIVETAKAKDDEKDKNIDPLVNAFKAYVPLEFLEILKNELGSFVTANERYAVKTLVEKQMLPNEVINVLIHYLLVVQDSSTILKGTFERIAADWTKKKIKNAQEAMTYVKSFTREKSLQRKATKKDSKGRKSNVIVKEKLPEWAKEKGKNKLTDVGKKENKEIDELLKKINGK</sequence>
<evidence type="ECO:0000259" key="3">
    <source>
        <dbReference type="Pfam" id="PF25888"/>
    </source>
</evidence>
<accession>A0A089QBT9</accession>
<feature type="domain" description="DnaB/C C-terminal" evidence="2">
    <location>
        <begin position="309"/>
        <end position="383"/>
    </location>
</feature>
<dbReference type="RefSeq" id="WP_044004687.1">
    <property type="nucleotide sequence ID" value="NZ_CP007646.1"/>
</dbReference>
<organism evidence="4 5">
    <name type="scientific">Ligilactobacillus salivarius</name>
    <dbReference type="NCBI Taxonomy" id="1624"/>
    <lineage>
        <taxon>Bacteria</taxon>
        <taxon>Bacillati</taxon>
        <taxon>Bacillota</taxon>
        <taxon>Bacilli</taxon>
        <taxon>Lactobacillales</taxon>
        <taxon>Lactobacillaceae</taxon>
        <taxon>Ligilactobacillus</taxon>
    </lineage>
</organism>
<name>A0A089QBT9_9LACO</name>
<dbReference type="InterPro" id="IPR058660">
    <property type="entry name" value="WHD_DnaB"/>
</dbReference>
<dbReference type="AlphaFoldDB" id="A0A089QBT9"/>
<evidence type="ECO:0000259" key="2">
    <source>
        <dbReference type="Pfam" id="PF07261"/>
    </source>
</evidence>